<keyword evidence="2" id="KW-1185">Reference proteome</keyword>
<reference evidence="2" key="1">
    <citation type="journal article" date="2024" name="Front. Bioeng. Biotechnol.">
        <title>Genome-scale model development and genomic sequencing of the oleaginous clade Lipomyces.</title>
        <authorList>
            <person name="Czajka J.J."/>
            <person name="Han Y."/>
            <person name="Kim J."/>
            <person name="Mondo S.J."/>
            <person name="Hofstad B.A."/>
            <person name="Robles A."/>
            <person name="Haridas S."/>
            <person name="Riley R."/>
            <person name="LaButti K."/>
            <person name="Pangilinan J."/>
            <person name="Andreopoulos W."/>
            <person name="Lipzen A."/>
            <person name="Yan J."/>
            <person name="Wang M."/>
            <person name="Ng V."/>
            <person name="Grigoriev I.V."/>
            <person name="Spatafora J.W."/>
            <person name="Magnuson J.K."/>
            <person name="Baker S.E."/>
            <person name="Pomraning K.R."/>
        </authorList>
    </citation>
    <scope>NUCLEOTIDE SEQUENCE [LARGE SCALE GENOMIC DNA]</scope>
    <source>
        <strain evidence="2">CBS 7786</strain>
    </source>
</reference>
<protein>
    <submittedName>
        <fullName evidence="1">Mitochondrial inner membrane protein Mitofilin</fullName>
    </submittedName>
</protein>
<proteinExistence type="predicted"/>
<accession>A0ACC3TC04</accession>
<sequence>MLRITRARAVSQQPVVFRSRFLHSSVVRLNVTNVPPTSVPGTTGPAAPIENPTPATPSTPNLSSSASSGTPPPPPPRPEQKKTYRLRNLILSVGLLGAIVYGGGVWLALQNDNFHDFYTEYVPFGERIVMIIEEREFQRRFPNAGRKPLEEDGPRVTVHRGGATWKMAGPEYKGPSTGPHVSAVPKTKSDQKTEKQKEVIPAPAPATPGTAPASVATPATAPEPTKPEPLVIKEKVLPKLPKFMFDGTIDPSLESVVTSINGLFAALTNSGEAGPEELGALAASLGEVSNKFVTVRAKYESELKENLNQQALVFAVQSEKQEQAYKQQLAVVDEKWREGYFEERQRIMDIYKKRLIAELKKFNQVYSARLRNEITAANAEKDRLFAEKVVETVESERDARLSKLQDLKAAFEDVTTLSAQVDKQLEIAEKTAELQLALGSLTNALQAPYPVPLGPIIARIKLVGGEDPLVVAAVAAVPSSAYDGVLTPAQLAARFKLLAPEIRKASLVPADAGLAGFFGSWLFSKLLWKKEGKPKGKDVESVLARAESALIEGQVVEAVREVNSLDGWRKKLAEDWLAEGRKRSEVEFLAQVLGEEGKVWQFKY</sequence>
<evidence type="ECO:0000313" key="1">
    <source>
        <dbReference type="EMBL" id="KAK9241055.1"/>
    </source>
</evidence>
<organism evidence="1 2">
    <name type="scientific">Lipomyces kononenkoae</name>
    <name type="common">Yeast</name>
    <dbReference type="NCBI Taxonomy" id="34357"/>
    <lineage>
        <taxon>Eukaryota</taxon>
        <taxon>Fungi</taxon>
        <taxon>Dikarya</taxon>
        <taxon>Ascomycota</taxon>
        <taxon>Saccharomycotina</taxon>
        <taxon>Lipomycetes</taxon>
        <taxon>Lipomycetales</taxon>
        <taxon>Lipomycetaceae</taxon>
        <taxon>Lipomyces</taxon>
    </lineage>
</organism>
<gene>
    <name evidence="1" type="ORF">V1525DRAFT_393567</name>
</gene>
<name>A0ACC3TC04_LIPKO</name>
<evidence type="ECO:0000313" key="2">
    <source>
        <dbReference type="Proteomes" id="UP001433508"/>
    </source>
</evidence>
<dbReference type="EMBL" id="MU971336">
    <property type="protein sequence ID" value="KAK9241055.1"/>
    <property type="molecule type" value="Genomic_DNA"/>
</dbReference>
<comment type="caution">
    <text evidence="1">The sequence shown here is derived from an EMBL/GenBank/DDBJ whole genome shotgun (WGS) entry which is preliminary data.</text>
</comment>
<dbReference type="Proteomes" id="UP001433508">
    <property type="component" value="Unassembled WGS sequence"/>
</dbReference>